<keyword evidence="3 5" id="KW-0347">Helicase</keyword>
<keyword evidence="1 5" id="KW-0547">Nucleotide-binding</keyword>
<comment type="caution">
    <text evidence="8">The sequence shown here is derived from an EMBL/GenBank/DDBJ whole genome shotgun (WGS) entry which is preliminary data.</text>
</comment>
<sequence length="762" mass="89025">MTLKKNDLQLEKENLKNIKIWIKKEIESIAINKEKLKEKIAHLKKKTRSYNVELEINNKLYKNTAKNYKKYSEAMEQPYFARIDFKENLREEENFYIGKFGLYDSKDEEEIVIDWRSPIADLYYSGTQGKASYDAPVGEIYGELLLKRKFLFKNSKIVDIFDEGINDIILKTGMGEEEGNSLIDEFLKINLEENVSSKLKDVVATIQKEQNDIIRADINKPIIVQGSAGSGKTTVALHRLAYLLYRYKNKIEGKDILVIAPNKLFLDYISEVLPSLGADDVTQITFEEMVSSYLGIHKKIYNKDEKLGYILECKDNNIKKLALNSSKLKGSAIFKILIDRYIRYLEIRDTDIESIMVEEYVLFDKNSIKRLYAKDLVHLPLNKRKDEMQRYINGRVNEKVRGICDEIELKYSDDIKNIKKSMSNGEEQRKKIIELYDRRDKETEGIKDKALKSVKEYFRNWKDKDILKLYNQFLTNEEIFNEVTKGKIPKNLSEYMMTEIRENLNKGIIDSDDLAALMYLKFKIDGNNNKYKHIVVDEAQDYSVFQLEILKEMSTNTSLTIVGDVGQGIYYYKGIEEWEKVIDDTFKKEATYVQMTQSYRSTVEIINFANKVLRKQKNNLKPALPVLRHGKEPEIIKFDNDEEFVLKLDKIVKQVEAVGKNNIAIIGRHLEECSKIHEIVEKHSVYKWNCIKDNDTDLNLGKIILPSYMTKGLEFDCSVIYNCNDENYKNIELDKKLLYVVLTRALHLEYIFYNGNKSILIE</sequence>
<evidence type="ECO:0000313" key="8">
    <source>
        <dbReference type="EMBL" id="MCY6370826.1"/>
    </source>
</evidence>
<dbReference type="InterPro" id="IPR048228">
    <property type="entry name" value="HelD_bacillota"/>
</dbReference>
<dbReference type="PROSITE" id="PS51198">
    <property type="entry name" value="UVRD_HELICASE_ATP_BIND"/>
    <property type="match status" value="1"/>
</dbReference>
<dbReference type="Proteomes" id="UP001079657">
    <property type="component" value="Unassembled WGS sequence"/>
</dbReference>
<dbReference type="InterPro" id="IPR014016">
    <property type="entry name" value="UvrD-like_ATP-bd"/>
</dbReference>
<dbReference type="Pfam" id="PF00580">
    <property type="entry name" value="UvrD-helicase"/>
    <property type="match status" value="1"/>
</dbReference>
<dbReference type="InterPro" id="IPR000212">
    <property type="entry name" value="DNA_helicase_UvrD/REP"/>
</dbReference>
<dbReference type="NCBIfam" id="NF041464">
    <property type="entry name" value="HelD_BACSU"/>
    <property type="match status" value="1"/>
</dbReference>
<evidence type="ECO:0000256" key="3">
    <source>
        <dbReference type="ARBA" id="ARBA00022806"/>
    </source>
</evidence>
<evidence type="ECO:0000256" key="5">
    <source>
        <dbReference type="PROSITE-ProRule" id="PRU00560"/>
    </source>
</evidence>
<evidence type="ECO:0000313" key="9">
    <source>
        <dbReference type="Proteomes" id="UP001079657"/>
    </source>
</evidence>
<evidence type="ECO:0000259" key="7">
    <source>
        <dbReference type="PROSITE" id="PS51198"/>
    </source>
</evidence>
<keyword evidence="6" id="KW-0175">Coiled coil</keyword>
<feature type="coiled-coil region" evidence="6">
    <location>
        <begin position="26"/>
        <end position="53"/>
    </location>
</feature>
<dbReference type="RefSeq" id="WP_268049672.1">
    <property type="nucleotide sequence ID" value="NZ_JAPQES010000003.1"/>
</dbReference>
<gene>
    <name evidence="8" type="ORF">OXH55_09305</name>
</gene>
<keyword evidence="9" id="KW-1185">Reference proteome</keyword>
<feature type="binding site" evidence="5">
    <location>
        <begin position="226"/>
        <end position="233"/>
    </location>
    <ligand>
        <name>ATP</name>
        <dbReference type="ChEBI" id="CHEBI:30616"/>
    </ligand>
</feature>
<reference evidence="8" key="1">
    <citation type="submission" date="2022-12" db="EMBL/GenBank/DDBJ databases">
        <authorList>
            <person name="Wang J."/>
        </authorList>
    </citation>
    <scope>NUCLEOTIDE SEQUENCE</scope>
    <source>
        <strain evidence="8">HY-42-06</strain>
    </source>
</reference>
<dbReference type="EMBL" id="JAPQES010000003">
    <property type="protein sequence ID" value="MCY6370826.1"/>
    <property type="molecule type" value="Genomic_DNA"/>
</dbReference>
<name>A0ABT4CRI4_9CLOT</name>
<protein>
    <submittedName>
        <fullName evidence="8">UvrD-helicase domain-containing protein</fullName>
    </submittedName>
</protein>
<dbReference type="PANTHER" id="PTHR11070:SF17">
    <property type="entry name" value="DNA HELICASE IV"/>
    <property type="match status" value="1"/>
</dbReference>
<dbReference type="InterPro" id="IPR027417">
    <property type="entry name" value="P-loop_NTPase"/>
</dbReference>
<accession>A0ABT4CRI4</accession>
<keyword evidence="2 5" id="KW-0378">Hydrolase</keyword>
<dbReference type="SUPFAM" id="SSF52540">
    <property type="entry name" value="P-loop containing nucleoside triphosphate hydrolases"/>
    <property type="match status" value="1"/>
</dbReference>
<dbReference type="Gene3D" id="3.40.50.300">
    <property type="entry name" value="P-loop containing nucleotide triphosphate hydrolases"/>
    <property type="match status" value="3"/>
</dbReference>
<evidence type="ECO:0000256" key="6">
    <source>
        <dbReference type="SAM" id="Coils"/>
    </source>
</evidence>
<evidence type="ECO:0000256" key="4">
    <source>
        <dbReference type="ARBA" id="ARBA00022840"/>
    </source>
</evidence>
<evidence type="ECO:0000256" key="2">
    <source>
        <dbReference type="ARBA" id="ARBA00022801"/>
    </source>
</evidence>
<feature type="domain" description="UvrD-like helicase ATP-binding" evidence="7">
    <location>
        <begin position="205"/>
        <end position="602"/>
    </location>
</feature>
<proteinExistence type="predicted"/>
<dbReference type="PANTHER" id="PTHR11070">
    <property type="entry name" value="UVRD / RECB / PCRA DNA HELICASE FAMILY MEMBER"/>
    <property type="match status" value="1"/>
</dbReference>
<keyword evidence="4 5" id="KW-0067">ATP-binding</keyword>
<evidence type="ECO:0000256" key="1">
    <source>
        <dbReference type="ARBA" id="ARBA00022741"/>
    </source>
</evidence>
<organism evidence="8 9">
    <name type="scientific">Clostridium ganghwense</name>
    <dbReference type="NCBI Taxonomy" id="312089"/>
    <lineage>
        <taxon>Bacteria</taxon>
        <taxon>Bacillati</taxon>
        <taxon>Bacillota</taxon>
        <taxon>Clostridia</taxon>
        <taxon>Eubacteriales</taxon>
        <taxon>Clostridiaceae</taxon>
        <taxon>Clostridium</taxon>
    </lineage>
</organism>